<dbReference type="PANTHER" id="PTHR23235">
    <property type="entry name" value="KRUEPPEL-LIKE TRANSCRIPTION FACTOR"/>
    <property type="match status" value="1"/>
</dbReference>
<evidence type="ECO:0000256" key="5">
    <source>
        <dbReference type="SAM" id="MobiDB-lite"/>
    </source>
</evidence>
<keyword evidence="1" id="KW-0479">Metal-binding</keyword>
<feature type="region of interest" description="Disordered" evidence="5">
    <location>
        <begin position="262"/>
        <end position="290"/>
    </location>
</feature>
<organism evidence="7 8">
    <name type="scientific">Basidiobolus ranarum</name>
    <dbReference type="NCBI Taxonomy" id="34480"/>
    <lineage>
        <taxon>Eukaryota</taxon>
        <taxon>Fungi</taxon>
        <taxon>Fungi incertae sedis</taxon>
        <taxon>Zoopagomycota</taxon>
        <taxon>Entomophthoromycotina</taxon>
        <taxon>Basidiobolomycetes</taxon>
        <taxon>Basidiobolales</taxon>
        <taxon>Basidiobolaceae</taxon>
        <taxon>Basidiobolus</taxon>
    </lineage>
</organism>
<keyword evidence="8" id="KW-1185">Reference proteome</keyword>
<accession>A0ABR2VUQ2</accession>
<sequence>MSSPMSPHQTQQNMNAELDSYSYQYAPELLSSTPAKFSFHDFLHGNPSEFVSDFQSEYYPQFQTMPSPCESNYSQETDYALLELTHERESKLKLEEELFENFANCAPYIHLLKSVQGHGQLSGVCNPVHMTGGEEIGSPLSEQYVALTETQTMSPLQCHMNIPTAPSFHGVDQSLLISSQTTSEAPKRSRGRRASNKPDTTSGAKSFICEYGDCGKVFKRSEHLKRHIRSIHTLEKPFQCPYPTCSKRFSRSDNLNQHIRIHRHSKDKGSPRDFNGFTPFMPSPYNSGHL</sequence>
<dbReference type="EMBL" id="JASJQH010007709">
    <property type="protein sequence ID" value="KAK9702631.1"/>
    <property type="molecule type" value="Genomic_DNA"/>
</dbReference>
<name>A0ABR2VUQ2_9FUNG</name>
<dbReference type="PROSITE" id="PS00028">
    <property type="entry name" value="ZINC_FINGER_C2H2_1"/>
    <property type="match status" value="2"/>
</dbReference>
<evidence type="ECO:0000256" key="1">
    <source>
        <dbReference type="ARBA" id="ARBA00022723"/>
    </source>
</evidence>
<dbReference type="Proteomes" id="UP001479436">
    <property type="component" value="Unassembled WGS sequence"/>
</dbReference>
<dbReference type="PANTHER" id="PTHR23235:SF120">
    <property type="entry name" value="KRUPPEL-LIKE FACTOR 15"/>
    <property type="match status" value="1"/>
</dbReference>
<keyword evidence="3" id="KW-0862">Zinc</keyword>
<evidence type="ECO:0000256" key="2">
    <source>
        <dbReference type="ARBA" id="ARBA00022771"/>
    </source>
</evidence>
<keyword evidence="2 4" id="KW-0863">Zinc-finger</keyword>
<gene>
    <name evidence="7" type="ORF">K7432_011154</name>
</gene>
<evidence type="ECO:0000313" key="7">
    <source>
        <dbReference type="EMBL" id="KAK9702631.1"/>
    </source>
</evidence>
<dbReference type="SUPFAM" id="SSF57667">
    <property type="entry name" value="beta-beta-alpha zinc fingers"/>
    <property type="match status" value="1"/>
</dbReference>
<dbReference type="Gene3D" id="3.30.160.60">
    <property type="entry name" value="Classic Zinc Finger"/>
    <property type="match status" value="2"/>
</dbReference>
<evidence type="ECO:0000256" key="4">
    <source>
        <dbReference type="PROSITE-ProRule" id="PRU00042"/>
    </source>
</evidence>
<dbReference type="Pfam" id="PF00096">
    <property type="entry name" value="zf-C2H2"/>
    <property type="match status" value="2"/>
</dbReference>
<evidence type="ECO:0000256" key="3">
    <source>
        <dbReference type="ARBA" id="ARBA00022833"/>
    </source>
</evidence>
<feature type="domain" description="C2H2-type" evidence="6">
    <location>
        <begin position="238"/>
        <end position="267"/>
    </location>
</feature>
<protein>
    <recommendedName>
        <fullName evidence="6">C2H2-type domain-containing protein</fullName>
    </recommendedName>
</protein>
<dbReference type="SMART" id="SM00355">
    <property type="entry name" value="ZnF_C2H2"/>
    <property type="match status" value="2"/>
</dbReference>
<evidence type="ECO:0000259" key="6">
    <source>
        <dbReference type="PROSITE" id="PS50157"/>
    </source>
</evidence>
<evidence type="ECO:0000313" key="8">
    <source>
        <dbReference type="Proteomes" id="UP001479436"/>
    </source>
</evidence>
<dbReference type="InterPro" id="IPR036236">
    <property type="entry name" value="Znf_C2H2_sf"/>
</dbReference>
<feature type="domain" description="C2H2-type" evidence="6">
    <location>
        <begin position="207"/>
        <end position="237"/>
    </location>
</feature>
<comment type="caution">
    <text evidence="7">The sequence shown here is derived from an EMBL/GenBank/DDBJ whole genome shotgun (WGS) entry which is preliminary data.</text>
</comment>
<proteinExistence type="predicted"/>
<feature type="region of interest" description="Disordered" evidence="5">
    <location>
        <begin position="179"/>
        <end position="202"/>
    </location>
</feature>
<dbReference type="InterPro" id="IPR013087">
    <property type="entry name" value="Znf_C2H2_type"/>
</dbReference>
<dbReference type="PROSITE" id="PS50157">
    <property type="entry name" value="ZINC_FINGER_C2H2_2"/>
    <property type="match status" value="2"/>
</dbReference>
<reference evidence="7 8" key="1">
    <citation type="submission" date="2023-04" db="EMBL/GenBank/DDBJ databases">
        <title>Genome of Basidiobolus ranarum AG-B5.</title>
        <authorList>
            <person name="Stajich J.E."/>
            <person name="Carter-House D."/>
            <person name="Gryganskyi A."/>
        </authorList>
    </citation>
    <scope>NUCLEOTIDE SEQUENCE [LARGE SCALE GENOMIC DNA]</scope>
    <source>
        <strain evidence="7 8">AG-B5</strain>
    </source>
</reference>